<evidence type="ECO:0000313" key="6">
    <source>
        <dbReference type="EMBL" id="ABM12149.1"/>
    </source>
</evidence>
<evidence type="ECO:0000256" key="1">
    <source>
        <dbReference type="ARBA" id="ARBA00023015"/>
    </source>
</evidence>
<reference evidence="6" key="1">
    <citation type="submission" date="2006-12" db="EMBL/GenBank/DDBJ databases">
        <title>Complete sequence of Mycobacterium vanbaalenii PYR-1.</title>
        <authorList>
            <consortium name="US DOE Joint Genome Institute"/>
            <person name="Copeland A."/>
            <person name="Lucas S."/>
            <person name="Lapidus A."/>
            <person name="Barry K."/>
            <person name="Detter J.C."/>
            <person name="Glavina del Rio T."/>
            <person name="Hammon N."/>
            <person name="Israni S."/>
            <person name="Dalin E."/>
            <person name="Tice H."/>
            <person name="Pitluck S."/>
            <person name="Singan V."/>
            <person name="Schmutz J."/>
            <person name="Larimer F."/>
            <person name="Land M."/>
            <person name="Hauser L."/>
            <person name="Kyrpides N."/>
            <person name="Anderson I.J."/>
            <person name="Miller C."/>
            <person name="Richardson P."/>
        </authorList>
    </citation>
    <scope>NUCLEOTIDE SEQUENCE [LARGE SCALE GENOMIC DNA]</scope>
    <source>
        <strain evidence="6">PYR-1</strain>
    </source>
</reference>
<evidence type="ECO:0000256" key="3">
    <source>
        <dbReference type="ARBA" id="ARBA00023163"/>
    </source>
</evidence>
<evidence type="ECO:0000313" key="7">
    <source>
        <dbReference type="Proteomes" id="UP000009159"/>
    </source>
</evidence>
<dbReference type="EMBL" id="CP000511">
    <property type="protein sequence ID" value="ABM12149.1"/>
    <property type="molecule type" value="Genomic_DNA"/>
</dbReference>
<dbReference type="PROSITE" id="PS50977">
    <property type="entry name" value="HTH_TETR_2"/>
    <property type="match status" value="1"/>
</dbReference>
<keyword evidence="7" id="KW-1185">Reference proteome</keyword>
<dbReference type="PANTHER" id="PTHR30055:SF151">
    <property type="entry name" value="TRANSCRIPTIONAL REGULATORY PROTEIN"/>
    <property type="match status" value="1"/>
</dbReference>
<name>A1T4P9_MYCVP</name>
<evidence type="ECO:0000256" key="4">
    <source>
        <dbReference type="PROSITE-ProRule" id="PRU00335"/>
    </source>
</evidence>
<dbReference type="HOGENOM" id="CLU_069543_0_1_11"/>
<evidence type="ECO:0000259" key="5">
    <source>
        <dbReference type="PROSITE" id="PS50977"/>
    </source>
</evidence>
<dbReference type="GO" id="GO:0045892">
    <property type="term" value="P:negative regulation of DNA-templated transcription"/>
    <property type="evidence" value="ECO:0007669"/>
    <property type="project" value="InterPro"/>
</dbReference>
<gene>
    <name evidence="6" type="ordered locus">Mvan_1315</name>
</gene>
<dbReference type="Proteomes" id="UP000009159">
    <property type="component" value="Chromosome"/>
</dbReference>
<dbReference type="GO" id="GO:0003700">
    <property type="term" value="F:DNA-binding transcription factor activity"/>
    <property type="evidence" value="ECO:0007669"/>
    <property type="project" value="TreeGrafter"/>
</dbReference>
<protein>
    <submittedName>
        <fullName evidence="6">Transcriptional regulator, TetR family</fullName>
    </submittedName>
</protein>
<feature type="domain" description="HTH tetR-type" evidence="5">
    <location>
        <begin position="45"/>
        <end position="105"/>
    </location>
</feature>
<proteinExistence type="predicted"/>
<dbReference type="SUPFAM" id="SSF48498">
    <property type="entry name" value="Tetracyclin repressor-like, C-terminal domain"/>
    <property type="match status" value="1"/>
</dbReference>
<keyword evidence="3" id="KW-0804">Transcription</keyword>
<dbReference type="InterPro" id="IPR050109">
    <property type="entry name" value="HTH-type_TetR-like_transc_reg"/>
</dbReference>
<dbReference type="InterPro" id="IPR036271">
    <property type="entry name" value="Tet_transcr_reg_TetR-rel_C_sf"/>
</dbReference>
<dbReference type="InterPro" id="IPR004111">
    <property type="entry name" value="Repressor_TetR_C"/>
</dbReference>
<dbReference type="Gene3D" id="1.10.10.60">
    <property type="entry name" value="Homeodomain-like"/>
    <property type="match status" value="1"/>
</dbReference>
<sequence>MSYAHGCTAVRLDRMTNEEERGTPPLPRALEVLWHDRAGGGRARRLSRQRIVEAAIELADRDGLGALSMARLAERLGCGTMSLYRHVANKDELVTFMVSAAPGHPPGTTDRADWRDALTDWAVGLWDVYHRHPWILHATVIGPPADPGQLAWLDAGLAALSGTGLSERDKLAAVMALLHFVRGASALDIEAADHHDTAPDYPALLRRLVTGERFPALAAALQAEAFDADGDRLADFRSGLDQFLDGIDSRVRRSR</sequence>
<dbReference type="eggNOG" id="COG1309">
    <property type="taxonomic scope" value="Bacteria"/>
</dbReference>
<dbReference type="InterPro" id="IPR009057">
    <property type="entry name" value="Homeodomain-like_sf"/>
</dbReference>
<keyword evidence="2 4" id="KW-0238">DNA-binding</keyword>
<dbReference type="Pfam" id="PF00440">
    <property type="entry name" value="TetR_N"/>
    <property type="match status" value="1"/>
</dbReference>
<dbReference type="Gene3D" id="1.10.357.10">
    <property type="entry name" value="Tetracycline Repressor, domain 2"/>
    <property type="match status" value="1"/>
</dbReference>
<dbReference type="PANTHER" id="PTHR30055">
    <property type="entry name" value="HTH-TYPE TRANSCRIPTIONAL REGULATOR RUTR"/>
    <property type="match status" value="1"/>
</dbReference>
<keyword evidence="1" id="KW-0805">Transcription regulation</keyword>
<evidence type="ECO:0000256" key="2">
    <source>
        <dbReference type="ARBA" id="ARBA00023125"/>
    </source>
</evidence>
<dbReference type="KEGG" id="mva:Mvan_1315"/>
<dbReference type="PRINTS" id="PR00455">
    <property type="entry name" value="HTHTETR"/>
</dbReference>
<dbReference type="GO" id="GO:0000976">
    <property type="term" value="F:transcription cis-regulatory region binding"/>
    <property type="evidence" value="ECO:0007669"/>
    <property type="project" value="TreeGrafter"/>
</dbReference>
<accession>A1T4P9</accession>
<organism evidence="6 7">
    <name type="scientific">Mycolicibacterium vanbaalenii (strain DSM 7251 / JCM 13017 / BCRC 16820 / KCTC 9966 / NRRL B-24157 / PYR-1)</name>
    <name type="common">Mycobacterium vanbaalenii</name>
    <dbReference type="NCBI Taxonomy" id="350058"/>
    <lineage>
        <taxon>Bacteria</taxon>
        <taxon>Bacillati</taxon>
        <taxon>Actinomycetota</taxon>
        <taxon>Actinomycetes</taxon>
        <taxon>Mycobacteriales</taxon>
        <taxon>Mycobacteriaceae</taxon>
        <taxon>Mycolicibacterium</taxon>
    </lineage>
</organism>
<dbReference type="Pfam" id="PF02909">
    <property type="entry name" value="TetR_C_1"/>
    <property type="match status" value="1"/>
</dbReference>
<dbReference type="STRING" id="350058.Mvan_1315"/>
<dbReference type="InterPro" id="IPR001647">
    <property type="entry name" value="HTH_TetR"/>
</dbReference>
<dbReference type="SUPFAM" id="SSF46689">
    <property type="entry name" value="Homeodomain-like"/>
    <property type="match status" value="1"/>
</dbReference>
<feature type="DNA-binding region" description="H-T-H motif" evidence="4">
    <location>
        <begin position="68"/>
        <end position="87"/>
    </location>
</feature>
<dbReference type="AlphaFoldDB" id="A1T4P9"/>